<proteinExistence type="predicted"/>
<organism evidence="1">
    <name type="scientific">viral metagenome</name>
    <dbReference type="NCBI Taxonomy" id="1070528"/>
    <lineage>
        <taxon>unclassified sequences</taxon>
        <taxon>metagenomes</taxon>
        <taxon>organismal metagenomes</taxon>
    </lineage>
</organism>
<name>A0A6C0LB13_9ZZZZ</name>
<sequence>MKKKSCKHGTIKKCLRIKTSYEKQLDCQCPYCMSNKKYQKCVSKSRLSRIHRNKTHKARK</sequence>
<protein>
    <submittedName>
        <fullName evidence="1">Uncharacterized protein</fullName>
    </submittedName>
</protein>
<reference evidence="1" key="1">
    <citation type="journal article" date="2020" name="Nature">
        <title>Giant virus diversity and host interactions through global metagenomics.</title>
        <authorList>
            <person name="Schulz F."/>
            <person name="Roux S."/>
            <person name="Paez-Espino D."/>
            <person name="Jungbluth S."/>
            <person name="Walsh D.A."/>
            <person name="Denef V.J."/>
            <person name="McMahon K.D."/>
            <person name="Konstantinidis K.T."/>
            <person name="Eloe-Fadrosh E.A."/>
            <person name="Kyrpides N.C."/>
            <person name="Woyke T."/>
        </authorList>
    </citation>
    <scope>NUCLEOTIDE SEQUENCE</scope>
    <source>
        <strain evidence="1">GVMAG-M-3300027759-42</strain>
    </source>
</reference>
<dbReference type="EMBL" id="MN740445">
    <property type="protein sequence ID" value="QHU26858.1"/>
    <property type="molecule type" value="Genomic_DNA"/>
</dbReference>
<dbReference type="AlphaFoldDB" id="A0A6C0LB13"/>
<accession>A0A6C0LB13</accession>
<evidence type="ECO:0000313" key="1">
    <source>
        <dbReference type="EMBL" id="QHU26858.1"/>
    </source>
</evidence>